<proteinExistence type="inferred from homology"/>
<keyword evidence="5" id="KW-1185">Reference proteome</keyword>
<evidence type="ECO:0000256" key="3">
    <source>
        <dbReference type="ARBA" id="ARBA00022963"/>
    </source>
</evidence>
<dbReference type="Gene3D" id="3.40.50.1110">
    <property type="entry name" value="SGNH hydrolase"/>
    <property type="match status" value="1"/>
</dbReference>
<sequence>MCKSVPGLYIFGDSLVDVGNNNYIRTLARANYPRYGIDFPIGPTGRFCNGKNVADLLAKKVGLPSAPPYMSLVSDSKNLNSTNATITGVSFASGGSGVFTGPEALDNSTISLPKQVDYYSMIHDQLVQQFGSNRTQTHLAKSLFLIVVGSNDLFSYFKKDSKLPDQYTVQQYVDRMVYTLKGLLKQMYWLGARKFVVSGVGVIGCCPAQRKLSNISECNLEANYGATKYNDGLEILLNDLKLEYPDMHYSYFHTYNVMSGLIEHPET</sequence>
<dbReference type="GO" id="GO:0016042">
    <property type="term" value="P:lipid catabolic process"/>
    <property type="evidence" value="ECO:0007669"/>
    <property type="project" value="UniProtKB-KW"/>
</dbReference>
<comment type="caution">
    <text evidence="4">The sequence shown here is derived from an EMBL/GenBank/DDBJ whole genome shotgun (WGS) entry which is preliminary data.</text>
</comment>
<keyword evidence="2" id="KW-0378">Hydrolase</keyword>
<gene>
    <name evidence="4" type="ORF">M8C21_007743</name>
</gene>
<evidence type="ECO:0000313" key="5">
    <source>
        <dbReference type="Proteomes" id="UP001206925"/>
    </source>
</evidence>
<dbReference type="GO" id="GO:0016788">
    <property type="term" value="F:hydrolase activity, acting on ester bonds"/>
    <property type="evidence" value="ECO:0007669"/>
    <property type="project" value="InterPro"/>
</dbReference>
<organism evidence="4 5">
    <name type="scientific">Ambrosia artemisiifolia</name>
    <name type="common">Common ragweed</name>
    <dbReference type="NCBI Taxonomy" id="4212"/>
    <lineage>
        <taxon>Eukaryota</taxon>
        <taxon>Viridiplantae</taxon>
        <taxon>Streptophyta</taxon>
        <taxon>Embryophyta</taxon>
        <taxon>Tracheophyta</taxon>
        <taxon>Spermatophyta</taxon>
        <taxon>Magnoliopsida</taxon>
        <taxon>eudicotyledons</taxon>
        <taxon>Gunneridae</taxon>
        <taxon>Pentapetalae</taxon>
        <taxon>asterids</taxon>
        <taxon>campanulids</taxon>
        <taxon>Asterales</taxon>
        <taxon>Asteraceae</taxon>
        <taxon>Asteroideae</taxon>
        <taxon>Heliantheae alliance</taxon>
        <taxon>Heliantheae</taxon>
        <taxon>Ambrosia</taxon>
    </lineage>
</organism>
<reference evidence="4" key="1">
    <citation type="submission" date="2022-06" db="EMBL/GenBank/DDBJ databases">
        <title>Uncovering the hologenomic basis of an extraordinary plant invasion.</title>
        <authorList>
            <person name="Bieker V.C."/>
            <person name="Martin M.D."/>
            <person name="Gilbert T."/>
            <person name="Hodgins K."/>
            <person name="Battlay P."/>
            <person name="Petersen B."/>
            <person name="Wilson J."/>
        </authorList>
    </citation>
    <scope>NUCLEOTIDE SEQUENCE</scope>
    <source>
        <strain evidence="4">AA19_3_7</strain>
        <tissue evidence="4">Leaf</tissue>
    </source>
</reference>
<dbReference type="EMBL" id="JAMZMK010005486">
    <property type="protein sequence ID" value="KAI7753283.1"/>
    <property type="molecule type" value="Genomic_DNA"/>
</dbReference>
<dbReference type="InterPro" id="IPR051058">
    <property type="entry name" value="GDSL_Est/Lipase"/>
</dbReference>
<evidence type="ECO:0000313" key="4">
    <source>
        <dbReference type="EMBL" id="KAI7753283.1"/>
    </source>
</evidence>
<dbReference type="PANTHER" id="PTHR45648">
    <property type="entry name" value="GDSL LIPASE/ACYLHYDROLASE FAMILY PROTEIN (AFU_ORTHOLOGUE AFUA_4G14700)"/>
    <property type="match status" value="1"/>
</dbReference>
<name>A0AAD5GVI4_AMBAR</name>
<dbReference type="InterPro" id="IPR036514">
    <property type="entry name" value="SGNH_hydro_sf"/>
</dbReference>
<dbReference type="InterPro" id="IPR001087">
    <property type="entry name" value="GDSL"/>
</dbReference>
<dbReference type="InterPro" id="IPR035669">
    <property type="entry name" value="SGNH_plant_lipase-like"/>
</dbReference>
<dbReference type="Proteomes" id="UP001206925">
    <property type="component" value="Unassembled WGS sequence"/>
</dbReference>
<accession>A0AAD5GVI4</accession>
<evidence type="ECO:0008006" key="6">
    <source>
        <dbReference type="Google" id="ProtNLM"/>
    </source>
</evidence>
<comment type="similarity">
    <text evidence="1">Belongs to the 'GDSL' lipolytic enzyme family.</text>
</comment>
<dbReference type="CDD" id="cd01837">
    <property type="entry name" value="SGNH_plant_lipase_like"/>
    <property type="match status" value="1"/>
</dbReference>
<evidence type="ECO:0000256" key="1">
    <source>
        <dbReference type="ARBA" id="ARBA00008668"/>
    </source>
</evidence>
<keyword evidence="3" id="KW-0443">Lipid metabolism</keyword>
<keyword evidence="3" id="KW-0442">Lipid degradation</keyword>
<feature type="non-terminal residue" evidence="4">
    <location>
        <position position="267"/>
    </location>
</feature>
<protein>
    <recommendedName>
        <fullName evidence="6">GDSL esterase/lipase</fullName>
    </recommendedName>
</protein>
<evidence type="ECO:0000256" key="2">
    <source>
        <dbReference type="ARBA" id="ARBA00022801"/>
    </source>
</evidence>
<dbReference type="AlphaFoldDB" id="A0AAD5GVI4"/>
<dbReference type="Pfam" id="PF00657">
    <property type="entry name" value="Lipase_GDSL"/>
    <property type="match status" value="1"/>
</dbReference>
<dbReference type="PANTHER" id="PTHR45648:SF90">
    <property type="entry name" value="GDSL-LIKE LIPASE_ACYLHYDROLASE SUPERFAMILY PROTEIN-RELATED"/>
    <property type="match status" value="1"/>
</dbReference>